<dbReference type="AlphaFoldDB" id="A0A0C1QFD0"/>
<dbReference type="Gene3D" id="3.90.1210.10">
    <property type="entry name" value="Antifreeze-like/N-acetylneuraminic acid synthase C-terminal domain"/>
    <property type="match status" value="1"/>
</dbReference>
<evidence type="ECO:0000256" key="2">
    <source>
        <dbReference type="SAM" id="Phobius"/>
    </source>
</evidence>
<organism evidence="4 5">
    <name type="scientific">Candidatus Jidaibacter acanthamoebae</name>
    <dbReference type="NCBI Taxonomy" id="86105"/>
    <lineage>
        <taxon>Bacteria</taxon>
        <taxon>Pseudomonadati</taxon>
        <taxon>Pseudomonadota</taxon>
        <taxon>Alphaproteobacteria</taxon>
        <taxon>Rickettsiales</taxon>
        <taxon>Candidatus Midichloriaceae</taxon>
        <taxon>Candidatus Jidaibacter</taxon>
    </lineage>
</organism>
<dbReference type="InterPro" id="IPR039246">
    <property type="entry name" value="Flagellar_FlgA"/>
</dbReference>
<evidence type="ECO:0000256" key="1">
    <source>
        <dbReference type="RuleBase" id="RU362063"/>
    </source>
</evidence>
<proteinExistence type="inferred from homology"/>
<keyword evidence="1" id="KW-1005">Bacterial flagellum biogenesis</keyword>
<dbReference type="Gene3D" id="2.30.30.760">
    <property type="match status" value="1"/>
</dbReference>
<dbReference type="EMBL" id="JSWE01000206">
    <property type="protein sequence ID" value="KIE04264.1"/>
    <property type="molecule type" value="Genomic_DNA"/>
</dbReference>
<keyword evidence="2" id="KW-0812">Transmembrane</keyword>
<name>A0A0C1QFD0_9RICK</name>
<comment type="function">
    <text evidence="1">Involved in the assembly process of the P-ring formation. It may associate with FlgF on the rod constituting a structure essential for the P-ring assembly or may act as a modulator protein for the P-ring assembly.</text>
</comment>
<keyword evidence="2" id="KW-1133">Transmembrane helix</keyword>
<dbReference type="GO" id="GO:0044780">
    <property type="term" value="P:bacterial-type flagellum assembly"/>
    <property type="evidence" value="ECO:0007669"/>
    <property type="project" value="InterPro"/>
</dbReference>
<keyword evidence="1" id="KW-0574">Periplasm</keyword>
<dbReference type="InterPro" id="IPR017585">
    <property type="entry name" value="SAF_FlgA"/>
</dbReference>
<dbReference type="STRING" id="86105.NF27_IN00050"/>
<evidence type="ECO:0000313" key="5">
    <source>
        <dbReference type="Proteomes" id="UP000031258"/>
    </source>
</evidence>
<keyword evidence="2" id="KW-0472">Membrane</keyword>
<feature type="transmembrane region" description="Helical" evidence="2">
    <location>
        <begin position="7"/>
        <end position="27"/>
    </location>
</feature>
<reference evidence="4 5" key="1">
    <citation type="submission" date="2014-11" db="EMBL/GenBank/DDBJ databases">
        <title>A Rickettsiales Symbiont of Amoebae With Ancient Features.</title>
        <authorList>
            <person name="Schulz F."/>
            <person name="Martijn J."/>
            <person name="Wascher F."/>
            <person name="Kostanjsek R."/>
            <person name="Ettema T.J."/>
            <person name="Horn M."/>
        </authorList>
    </citation>
    <scope>NUCLEOTIDE SEQUENCE [LARGE SCALE GENOMIC DNA]</scope>
    <source>
        <strain evidence="4 5">UWC36</strain>
    </source>
</reference>
<comment type="subcellular location">
    <subcellularLocation>
        <location evidence="1">Periplasm</location>
    </subcellularLocation>
</comment>
<keyword evidence="5" id="KW-1185">Reference proteome</keyword>
<comment type="similarity">
    <text evidence="1">Belongs to the FlgA family.</text>
</comment>
<dbReference type="PANTHER" id="PTHR36307:SF1">
    <property type="entry name" value="FLAGELLA BASAL BODY P-RING FORMATION PROTEIN FLGA"/>
    <property type="match status" value="1"/>
</dbReference>
<evidence type="ECO:0000313" key="4">
    <source>
        <dbReference type="EMBL" id="KIE04264.1"/>
    </source>
</evidence>
<dbReference type="GO" id="GO:0042597">
    <property type="term" value="C:periplasmic space"/>
    <property type="evidence" value="ECO:0007669"/>
    <property type="project" value="UniProtKB-SubCell"/>
</dbReference>
<dbReference type="Pfam" id="PF13144">
    <property type="entry name" value="ChapFlgA"/>
    <property type="match status" value="1"/>
</dbReference>
<protein>
    <recommendedName>
        <fullName evidence="1">Flagella basal body P-ring formation protein FlgA</fullName>
    </recommendedName>
</protein>
<gene>
    <name evidence="4" type="ORF">NF27_IN00050</name>
</gene>
<feature type="domain" description="Flagella basal body P-ring formation protein FlgA SAF" evidence="3">
    <location>
        <begin position="102"/>
        <end position="221"/>
    </location>
</feature>
<dbReference type="CDD" id="cd11614">
    <property type="entry name" value="SAF_CpaB_FlgA_like"/>
    <property type="match status" value="1"/>
</dbReference>
<sequence length="225" mass="25177">MVSNMKYIPHLFFIIIFHYCFAFAHTITEIKEMVEEELEREKFIDHIIVRLNAGSNLKNAKDIELLATEYALNSNKVKLLVTSNGHEYSLEGISTEAIIIPTLTRKVNKGELLNEDMFGEIKYPKDKLSGLIIQDTKEIIGKSAKKTLQPNKPIRPSELMSPTIINKGQKVTLQFNKTALIIETLGVALEAGGLDDIIKFKNIDSGKLVIGRIKNAQVVEVGGQI</sequence>
<evidence type="ECO:0000259" key="3">
    <source>
        <dbReference type="Pfam" id="PF13144"/>
    </source>
</evidence>
<dbReference type="NCBIfam" id="TIGR03170">
    <property type="entry name" value="flgA_cterm"/>
    <property type="match status" value="1"/>
</dbReference>
<dbReference type="Proteomes" id="UP000031258">
    <property type="component" value="Unassembled WGS sequence"/>
</dbReference>
<dbReference type="PANTHER" id="PTHR36307">
    <property type="entry name" value="FLAGELLA BASAL BODY P-RING FORMATION PROTEIN FLGA"/>
    <property type="match status" value="1"/>
</dbReference>
<comment type="caution">
    <text evidence="4">The sequence shown here is derived from an EMBL/GenBank/DDBJ whole genome shotgun (WGS) entry which is preliminary data.</text>
</comment>
<accession>A0A0C1QFD0</accession>